<evidence type="ECO:0000313" key="5">
    <source>
        <dbReference type="Proteomes" id="UP001530400"/>
    </source>
</evidence>
<dbReference type="AlphaFoldDB" id="A0ABD3Q7U7"/>
<accession>A0ABD3Q7U7</accession>
<feature type="coiled-coil region" evidence="2">
    <location>
        <begin position="580"/>
        <end position="654"/>
    </location>
</feature>
<dbReference type="EMBL" id="JALLPJ020000308">
    <property type="protein sequence ID" value="KAL3795944.1"/>
    <property type="molecule type" value="Genomic_DNA"/>
</dbReference>
<evidence type="ECO:0000313" key="4">
    <source>
        <dbReference type="EMBL" id="KAL3795944.1"/>
    </source>
</evidence>
<keyword evidence="1 2" id="KW-0175">Coiled coil</keyword>
<protein>
    <recommendedName>
        <fullName evidence="6">Protein FAM184A/B N-terminal domain-containing protein</fullName>
    </recommendedName>
</protein>
<dbReference type="PANTHER" id="PTHR18870">
    <property type="entry name" value="PROTEIN TAG-278-RELATED"/>
    <property type="match status" value="1"/>
</dbReference>
<feature type="coiled-coil region" evidence="2">
    <location>
        <begin position="256"/>
        <end position="283"/>
    </location>
</feature>
<feature type="coiled-coil region" evidence="2">
    <location>
        <begin position="491"/>
        <end position="539"/>
    </location>
</feature>
<feature type="compositionally biased region" description="Polar residues" evidence="3">
    <location>
        <begin position="1057"/>
        <end position="1066"/>
    </location>
</feature>
<feature type="coiled-coil region" evidence="2">
    <location>
        <begin position="949"/>
        <end position="1011"/>
    </location>
</feature>
<feature type="coiled-coil region" evidence="2">
    <location>
        <begin position="326"/>
        <end position="430"/>
    </location>
</feature>
<feature type="region of interest" description="Disordered" evidence="3">
    <location>
        <begin position="1030"/>
        <end position="1049"/>
    </location>
</feature>
<evidence type="ECO:0000256" key="1">
    <source>
        <dbReference type="ARBA" id="ARBA00023054"/>
    </source>
</evidence>
<evidence type="ECO:0000256" key="2">
    <source>
        <dbReference type="SAM" id="Coils"/>
    </source>
</evidence>
<gene>
    <name evidence="4" type="ORF">ACHAWO_004340</name>
</gene>
<dbReference type="PANTHER" id="PTHR18870:SF9">
    <property type="entry name" value="PROTEIN TAG-278-RELATED"/>
    <property type="match status" value="1"/>
</dbReference>
<keyword evidence="5" id="KW-1185">Reference proteome</keyword>
<evidence type="ECO:0008006" key="6">
    <source>
        <dbReference type="Google" id="ProtNLM"/>
    </source>
</evidence>
<feature type="coiled-coil region" evidence="2">
    <location>
        <begin position="706"/>
        <end position="740"/>
    </location>
</feature>
<organism evidence="4 5">
    <name type="scientific">Cyclotella atomus</name>
    <dbReference type="NCBI Taxonomy" id="382360"/>
    <lineage>
        <taxon>Eukaryota</taxon>
        <taxon>Sar</taxon>
        <taxon>Stramenopiles</taxon>
        <taxon>Ochrophyta</taxon>
        <taxon>Bacillariophyta</taxon>
        <taxon>Coscinodiscophyceae</taxon>
        <taxon>Thalassiosirophycidae</taxon>
        <taxon>Stephanodiscales</taxon>
        <taxon>Stephanodiscaceae</taxon>
        <taxon>Cyclotella</taxon>
    </lineage>
</organism>
<sequence length="1109" mass="126915">MAEQPTTSFTSLCEPSSLADSHYRLSKKVAQLTKVVVNLNTVNESVELDRQKLRDDHARDIQAVKEEADAKFALLQNEINTKTQALQELTDRLVANEKEAQQRLIDAEVETQQKLAAAESQANAKEAELKHCHEVEIKAINEKHSIELATRAETANDLSSKLQESSKTHRSELASVREQLMKEHQTALKRQRDEITNAHTDEVHRLKSQHEKIVAQLKIDASDREKVEVENAVTAVRAEYEQKIYQQIIQHNQKCLEMKAELNRRSNAEIASLQEELSGARAIAQEVPNLKAKIFEYADVELKLQSEVRRLQDSLDASTASNLCIIDELKGDNEELKSKIDEVGTALGERNMENERLGRENNDLKQLLNVADVEKASLEADLKQLEERFSLMCNDIDEKNHTVSKLTADLDRANLTRLEIDEQLANAKEEVAYLTQYKRHTEQSREMFKILCCELSSIKSEAIELNKVFGSVKSVFVGWKSRLQALHFNEVLQLEDQIAFLRGKVDRLESIRSSCAQSYKQTMAEKAILEQRIKTLELAAANVDSARSGERLSFEKAMEELKAQHKKEKFHNQIVNHDEQDILRNRIAHLESDLKQQQERHERQNSILKQECASKIDDLKATLSQVKYENALDVQRFAKEKKALECELAVQNEEYTSLSQFNAQLQDQFNRLREKHPNVIETLRQKHRRDAEEAMRIHVELFQLHEAKSEKEKQELSKKLEHLKREKENLVNNSQLQAAKIKSCGEAVAQLLQETKLVFENLKVLTQQHKPQIMFDQCLDELSVKLFAWRKKCLAVIEQEKAISDEAMSQMKVSCDARVESARIEVDDAKKMLFQTIRESDAKLEREVRNLKEEHSVNIRTITSESKANFDNMSFKFKSLYKEFEAVIAAGGNKEAELSEKEKIISQLEMKIIDLTNLHDDEMSSVRAQHEGERAGLMRDMLSKETMMNEKFAEEKARLEADLDDVKSNLSEIMEQYEHYISSHADSAEQIKSLQDELNALTSTEKITREKMLYFKRELENRETNFNTRFSTAGLRTSRSGDGKTDSAGVLRVIQNPSESKDSSAMPNAPKKKQSQTNPTRRKGSIGSKKKVVTSKKSTTSLPKLAKPS</sequence>
<comment type="caution">
    <text evidence="4">The sequence shown here is derived from an EMBL/GenBank/DDBJ whole genome shotgun (WGS) entry which is preliminary data.</text>
</comment>
<dbReference type="Proteomes" id="UP001530400">
    <property type="component" value="Unassembled WGS sequence"/>
</dbReference>
<proteinExistence type="predicted"/>
<name>A0ABD3Q7U7_9STRA</name>
<feature type="coiled-coil region" evidence="2">
    <location>
        <begin position="58"/>
        <end position="128"/>
    </location>
</feature>
<evidence type="ECO:0000256" key="3">
    <source>
        <dbReference type="SAM" id="MobiDB-lite"/>
    </source>
</evidence>
<feature type="region of interest" description="Disordered" evidence="3">
    <location>
        <begin position="1057"/>
        <end position="1109"/>
    </location>
</feature>
<feature type="compositionally biased region" description="Basic residues" evidence="3">
    <location>
        <begin position="1070"/>
        <end position="1094"/>
    </location>
</feature>
<reference evidence="4 5" key="1">
    <citation type="submission" date="2024-10" db="EMBL/GenBank/DDBJ databases">
        <title>Updated reference genomes for cyclostephanoid diatoms.</title>
        <authorList>
            <person name="Roberts W.R."/>
            <person name="Alverson A.J."/>
        </authorList>
    </citation>
    <scope>NUCLEOTIDE SEQUENCE [LARGE SCALE GENOMIC DNA]</scope>
    <source>
        <strain evidence="4 5">AJA010-31</strain>
    </source>
</reference>